<protein>
    <submittedName>
        <fullName evidence="3">Uncharacterized protein</fullName>
    </submittedName>
</protein>
<evidence type="ECO:0000313" key="4">
    <source>
        <dbReference type="Proteomes" id="UP001329430"/>
    </source>
</evidence>
<name>A0AAN7V8G9_9COLE</name>
<keyword evidence="2" id="KW-0472">Membrane</keyword>
<proteinExistence type="predicted"/>
<reference evidence="3 4" key="1">
    <citation type="journal article" date="2024" name="Insects">
        <title>An Improved Chromosome-Level Genome Assembly of the Firefly Pyrocoelia pectoralis.</title>
        <authorList>
            <person name="Fu X."/>
            <person name="Meyer-Rochow V.B."/>
            <person name="Ballantyne L."/>
            <person name="Zhu X."/>
        </authorList>
    </citation>
    <scope>NUCLEOTIDE SEQUENCE [LARGE SCALE GENOMIC DNA]</scope>
    <source>
        <strain evidence="3">XCY_ONT2</strain>
    </source>
</reference>
<dbReference type="Proteomes" id="UP001329430">
    <property type="component" value="Chromosome 7"/>
</dbReference>
<gene>
    <name evidence="3" type="ORF">RI129_009448</name>
</gene>
<evidence type="ECO:0000313" key="3">
    <source>
        <dbReference type="EMBL" id="KAK5640901.1"/>
    </source>
</evidence>
<keyword evidence="2" id="KW-1133">Transmembrane helix</keyword>
<feature type="compositionally biased region" description="Basic and acidic residues" evidence="1">
    <location>
        <begin position="23"/>
        <end position="41"/>
    </location>
</feature>
<dbReference type="EMBL" id="JAVRBK010000007">
    <property type="protein sequence ID" value="KAK5640901.1"/>
    <property type="molecule type" value="Genomic_DNA"/>
</dbReference>
<feature type="transmembrane region" description="Helical" evidence="2">
    <location>
        <begin position="288"/>
        <end position="308"/>
    </location>
</feature>
<dbReference type="AlphaFoldDB" id="A0AAN7V8G9"/>
<keyword evidence="2" id="KW-0812">Transmembrane</keyword>
<feature type="region of interest" description="Disordered" evidence="1">
    <location>
        <begin position="1"/>
        <end position="90"/>
    </location>
</feature>
<feature type="transmembrane region" description="Helical" evidence="2">
    <location>
        <begin position="320"/>
        <end position="339"/>
    </location>
</feature>
<feature type="compositionally biased region" description="Basic and acidic residues" evidence="1">
    <location>
        <begin position="73"/>
        <end position="90"/>
    </location>
</feature>
<evidence type="ECO:0000256" key="1">
    <source>
        <dbReference type="SAM" id="MobiDB-lite"/>
    </source>
</evidence>
<accession>A0AAN7V8G9</accession>
<comment type="caution">
    <text evidence="3">The sequence shown here is derived from an EMBL/GenBank/DDBJ whole genome shotgun (WGS) entry which is preliminary data.</text>
</comment>
<evidence type="ECO:0000256" key="2">
    <source>
        <dbReference type="SAM" id="Phobius"/>
    </source>
</evidence>
<organism evidence="3 4">
    <name type="scientific">Pyrocoelia pectoralis</name>
    <dbReference type="NCBI Taxonomy" id="417401"/>
    <lineage>
        <taxon>Eukaryota</taxon>
        <taxon>Metazoa</taxon>
        <taxon>Ecdysozoa</taxon>
        <taxon>Arthropoda</taxon>
        <taxon>Hexapoda</taxon>
        <taxon>Insecta</taxon>
        <taxon>Pterygota</taxon>
        <taxon>Neoptera</taxon>
        <taxon>Endopterygota</taxon>
        <taxon>Coleoptera</taxon>
        <taxon>Polyphaga</taxon>
        <taxon>Elateriformia</taxon>
        <taxon>Elateroidea</taxon>
        <taxon>Lampyridae</taxon>
        <taxon>Lampyrinae</taxon>
        <taxon>Pyrocoelia</taxon>
    </lineage>
</organism>
<keyword evidence="4" id="KW-1185">Reference proteome</keyword>
<sequence length="543" mass="61516">MYAAAGGASLASRQARQKQRKQNKNERLQQLKNQKVGENKQKQNRQFQNYTEPKIQLSRVERNALRPPTVQPESRRHSTSHLKEPSRARIKESPSVLIPLQNHLNQQLHHHQQHQHQHQGPSLTPSTLVQEHAAIHPSSSIQSQLPQILIPEGDDKMERRCSFVRQVEEMGKCQDGDLLDRCNHICNFEIKEKQPWDSNLTYYSEFHRSAFGSLDYPFSECSQGRAAWQERQGGRRCSLSEDAHQHRLKQVEAHHRWMKRNRIHDSSYGGESEEDIFAIYHQSAAANALLYVGLGTTAIGSVVFFVGSGDKGFKTLELRLIGPTLVACGLLCCLIRILLCACPSTCIRRRKKTRLKNHTTDFVAVDPTTSLISKHKKRVSIAQQKPIPSTSTAEDFPSHSVYRENENEGIIEQTKPTIPIITVPDFTDFHVEKTLNLHRDESSIELQNLELAYELESVSSNDSDSIVIENETSRAPSKLTRTRVPVHGNIVDTSCDRETSLSVVVEKSDHSSEFSGDKYNKTIGESERLSHSGILLSPLQLEQ</sequence>